<name>X1D260_9ZZZZ</name>
<dbReference type="EMBL" id="BART01028201">
    <property type="protein sequence ID" value="GAH02335.1"/>
    <property type="molecule type" value="Genomic_DNA"/>
</dbReference>
<evidence type="ECO:0000313" key="1">
    <source>
        <dbReference type="EMBL" id="GAH02335.1"/>
    </source>
</evidence>
<gene>
    <name evidence="1" type="ORF">S01H4_49794</name>
</gene>
<accession>X1D260</accession>
<dbReference type="AlphaFoldDB" id="X1D260"/>
<sequence length="33" mass="3722">FPLDVPTYDEAIRYVELLKGHVGLFKGNVVFGK</sequence>
<protein>
    <submittedName>
        <fullName evidence="1">Uncharacterized protein</fullName>
    </submittedName>
</protein>
<proteinExistence type="predicted"/>
<comment type="caution">
    <text evidence="1">The sequence shown here is derived from an EMBL/GenBank/DDBJ whole genome shotgun (WGS) entry which is preliminary data.</text>
</comment>
<reference evidence="1" key="1">
    <citation type="journal article" date="2014" name="Front. Microbiol.">
        <title>High frequency of phylogenetically diverse reductive dehalogenase-homologous genes in deep subseafloor sedimentary metagenomes.</title>
        <authorList>
            <person name="Kawai M."/>
            <person name="Futagami T."/>
            <person name="Toyoda A."/>
            <person name="Takaki Y."/>
            <person name="Nishi S."/>
            <person name="Hori S."/>
            <person name="Arai W."/>
            <person name="Tsubouchi T."/>
            <person name="Morono Y."/>
            <person name="Uchiyama I."/>
            <person name="Ito T."/>
            <person name="Fujiyama A."/>
            <person name="Inagaki F."/>
            <person name="Takami H."/>
        </authorList>
    </citation>
    <scope>NUCLEOTIDE SEQUENCE</scope>
    <source>
        <strain evidence="1">Expedition CK06-06</strain>
    </source>
</reference>
<feature type="non-terminal residue" evidence="1">
    <location>
        <position position="1"/>
    </location>
</feature>
<organism evidence="1">
    <name type="scientific">marine sediment metagenome</name>
    <dbReference type="NCBI Taxonomy" id="412755"/>
    <lineage>
        <taxon>unclassified sequences</taxon>
        <taxon>metagenomes</taxon>
        <taxon>ecological metagenomes</taxon>
    </lineage>
</organism>